<organism evidence="3 4">
    <name type="scientific">Candidatus Dactylopiibacterium carminicum</name>
    <dbReference type="NCBI Taxonomy" id="857335"/>
    <lineage>
        <taxon>Bacteria</taxon>
        <taxon>Pseudomonadati</taxon>
        <taxon>Pseudomonadota</taxon>
        <taxon>Betaproteobacteria</taxon>
        <taxon>Rhodocyclales</taxon>
        <taxon>Rhodocyclaceae</taxon>
        <taxon>Candidatus Dactylopiibacterium</taxon>
    </lineage>
</organism>
<reference evidence="3 4" key="2">
    <citation type="submission" date="2017-07" db="EMBL/GenBank/DDBJ databases">
        <title>Candidatus Dactylopiibacterium carminicum, a nitrogen-fixing symbiont of the cochineal insect Dactylopius coccus and Dactylopius opuntiae (Hemiptera: Coccoidea: Dactylopiidae).</title>
        <authorList>
            <person name="Vera A."/>
        </authorList>
    </citation>
    <scope>NUCLEOTIDE SEQUENCE [LARGE SCALE GENOMIC DNA]</scope>
    <source>
        <strain evidence="3 4">NFDCM</strain>
    </source>
</reference>
<keyword evidence="1" id="KW-0472">Membrane</keyword>
<dbReference type="Pfam" id="PF07254">
    <property type="entry name" value="Cpta_toxin"/>
    <property type="match status" value="1"/>
</dbReference>
<dbReference type="AlphaFoldDB" id="A0A272ESY7"/>
<dbReference type="Proteomes" id="UP000216107">
    <property type="component" value="Unassembled WGS sequence"/>
</dbReference>
<evidence type="ECO:0000313" key="3">
    <source>
        <dbReference type="EMBL" id="PAS93146.1"/>
    </source>
</evidence>
<dbReference type="InterPro" id="IPR009883">
    <property type="entry name" value="YgfX"/>
</dbReference>
<accession>A0A272ESY7</accession>
<evidence type="ECO:0008006" key="6">
    <source>
        <dbReference type="Google" id="ProtNLM"/>
    </source>
</evidence>
<keyword evidence="1" id="KW-0812">Transmembrane</keyword>
<protein>
    <recommendedName>
        <fullName evidence="6">Toxin CptA</fullName>
    </recommendedName>
</protein>
<dbReference type="Proteomes" id="UP000623509">
    <property type="component" value="Unassembled WGS sequence"/>
</dbReference>
<proteinExistence type="predicted"/>
<reference evidence="2 5" key="1">
    <citation type="submission" date="2016-08" db="EMBL/GenBank/DDBJ databases">
        <title>Candidatus Dactylopiibacterium carminicum genome sequence.</title>
        <authorList>
            <person name="Ramirez-Puebla S.T."/>
            <person name="Ormeno-Orrillo E."/>
            <person name="Vera-Ponce De Leon A."/>
            <person name="Luis L."/>
            <person name="Sanchez-Flores A."/>
            <person name="Monica R."/>
            <person name="Martinez-Romero E."/>
        </authorList>
    </citation>
    <scope>NUCLEOTIDE SEQUENCE [LARGE SCALE GENOMIC DNA]</scope>
    <source>
        <strain evidence="2">END1</strain>
    </source>
</reference>
<evidence type="ECO:0000313" key="4">
    <source>
        <dbReference type="Proteomes" id="UP000216107"/>
    </source>
</evidence>
<evidence type="ECO:0000256" key="1">
    <source>
        <dbReference type="SAM" id="Phobius"/>
    </source>
</evidence>
<dbReference type="EMBL" id="MDUX01000028">
    <property type="protein sequence ID" value="KAF7599093.1"/>
    <property type="molecule type" value="Genomic_DNA"/>
</dbReference>
<evidence type="ECO:0000313" key="2">
    <source>
        <dbReference type="EMBL" id="KAF7599093.1"/>
    </source>
</evidence>
<keyword evidence="5" id="KW-1185">Reference proteome</keyword>
<dbReference type="RefSeq" id="WP_095524688.1">
    <property type="nucleotide sequence ID" value="NZ_MDUX01000028.1"/>
</dbReference>
<evidence type="ECO:0000313" key="5">
    <source>
        <dbReference type="Proteomes" id="UP000623509"/>
    </source>
</evidence>
<comment type="caution">
    <text evidence="3">The sequence shown here is derived from an EMBL/GenBank/DDBJ whole genome shotgun (WGS) entry which is preliminary data.</text>
</comment>
<feature type="transmembrane region" description="Helical" evidence="1">
    <location>
        <begin position="40"/>
        <end position="58"/>
    </location>
</feature>
<gene>
    <name evidence="2" type="ORF">BGI27_09710</name>
    <name evidence="3" type="ORF">CGU29_08860</name>
</gene>
<dbReference type="EMBL" id="NMRN01000022">
    <property type="protein sequence ID" value="PAS93146.1"/>
    <property type="molecule type" value="Genomic_DNA"/>
</dbReference>
<keyword evidence="1" id="KW-1133">Transmembrane helix</keyword>
<sequence>MSAPLLHLSLPLKRSRLLLITLSVMHGLPLLAILPSQVAVPIKLPVLLGIVLSVLWQWREWKRLRGECLQQGPESWLLETAQGRFEVDLQAGCFESSHLVVLSWRERASGRRGKVALMRDALSADDWRRLRRTLRLLLSPAPQA</sequence>
<name>A0A272ESY7_9RHOO</name>